<dbReference type="Gene3D" id="2.10.90.10">
    <property type="entry name" value="Cystine-knot cytokines"/>
    <property type="match status" value="1"/>
</dbReference>
<dbReference type="Proteomes" id="UP001235939">
    <property type="component" value="Chromosome 01"/>
</dbReference>
<evidence type="ECO:0000313" key="2">
    <source>
        <dbReference type="EMBL" id="UYV62038.1"/>
    </source>
</evidence>
<dbReference type="InterPro" id="IPR029034">
    <property type="entry name" value="Cystine-knot_cytokine"/>
</dbReference>
<accession>A0ABY6K2D8</accession>
<organism evidence="2 3">
    <name type="scientific">Cordylochernes scorpioides</name>
    <dbReference type="NCBI Taxonomy" id="51811"/>
    <lineage>
        <taxon>Eukaryota</taxon>
        <taxon>Metazoa</taxon>
        <taxon>Ecdysozoa</taxon>
        <taxon>Arthropoda</taxon>
        <taxon>Chelicerata</taxon>
        <taxon>Arachnida</taxon>
        <taxon>Pseudoscorpiones</taxon>
        <taxon>Cheliferoidea</taxon>
        <taxon>Chernetidae</taxon>
        <taxon>Cordylochernes</taxon>
    </lineage>
</organism>
<keyword evidence="3" id="KW-1185">Reference proteome</keyword>
<dbReference type="EMBL" id="CP092863">
    <property type="protein sequence ID" value="UYV62038.1"/>
    <property type="molecule type" value="Genomic_DNA"/>
</dbReference>
<dbReference type="PANTHER" id="PTHR23199:SF7">
    <property type="entry name" value="RE45222P"/>
    <property type="match status" value="1"/>
</dbReference>
<dbReference type="PANTHER" id="PTHR23199">
    <property type="entry name" value="NEUROTROPHIN 1-RELATED"/>
    <property type="match status" value="1"/>
</dbReference>
<gene>
    <name evidence="2" type="ORF">LAZ67_1007589</name>
</gene>
<feature type="region of interest" description="Disordered" evidence="1">
    <location>
        <begin position="37"/>
        <end position="87"/>
    </location>
</feature>
<proteinExistence type="predicted"/>
<evidence type="ECO:0000313" key="3">
    <source>
        <dbReference type="Proteomes" id="UP001235939"/>
    </source>
</evidence>
<dbReference type="SUPFAM" id="SSF57501">
    <property type="entry name" value="Cystine-knot cytokines"/>
    <property type="match status" value="1"/>
</dbReference>
<sequence length="554" mass="62038">MIIKKAHKSVTNHSGALTTTGLTQALVWLLLASTTRGSESPRYSPEDGFYAFESGTPKDRPPRVRKPPYLRSGVPCPTESTGNPRDTLCGDLNRGVIPLNPMGQSFRGDPYPFQLIKNKTLEYMGKLLPYLTSDPRLPQVAKFSPRYRRDLQSLTEIDLLENEDNRTARAFCDDSQNSCSCLTSVYGSPCVYHNAVCRMCSLWNNSRIPLHLLLSVAQTLLTNNSPSTTPAPLEVKDEGGGGLGPWITLISSLATGEDSKNRSPLSQIASLLATASSSALLSQLLPTSRRRKPPEEPQTSGDPDLPPTPCPSNEEYVTPVFARNYQGVWKYVVQIPQEGYFTQTVQQTRCRRGRCELGVEGGVCHESPRWVSLLVAELFYPDAVFPPPPVEDFHDFQQYLHRRVGSSDGATHCDGVDRRGCFLVRVYHDWFLVNGSCKCWQPAASRLMAAARRKESHLLIVQIKDGWRHLSEAIINLKLHDQEIPFSKYINQIPVQFYFYAKLFSEDNTSFISFLSLKKATLGPLEHREISVLDEVYSQIQFVHKSRIDCIGPS</sequence>
<evidence type="ECO:0000256" key="1">
    <source>
        <dbReference type="SAM" id="MobiDB-lite"/>
    </source>
</evidence>
<name>A0ABY6K2D8_9ARAC</name>
<reference evidence="2 3" key="1">
    <citation type="submission" date="2022-01" db="EMBL/GenBank/DDBJ databases">
        <title>A chromosomal length assembly of Cordylochernes scorpioides.</title>
        <authorList>
            <person name="Zeh D."/>
            <person name="Zeh J."/>
        </authorList>
    </citation>
    <scope>NUCLEOTIDE SEQUENCE [LARGE SCALE GENOMIC DNA]</scope>
    <source>
        <strain evidence="2">IN4F17</strain>
        <tissue evidence="2">Whole Body</tissue>
    </source>
</reference>
<dbReference type="InterPro" id="IPR052444">
    <property type="entry name" value="Spz/Toll_ligand-like"/>
</dbReference>
<feature type="region of interest" description="Disordered" evidence="1">
    <location>
        <begin position="285"/>
        <end position="313"/>
    </location>
</feature>
<protein>
    <submittedName>
        <fullName evidence="2">Uncharacterized protein</fullName>
    </submittedName>
</protein>